<feature type="transmembrane region" description="Helical" evidence="1">
    <location>
        <begin position="195"/>
        <end position="212"/>
    </location>
</feature>
<accession>A0ABY6Q3J4</accession>
<organism evidence="2 3">
    <name type="scientific">Candidatus Paraluminiphilus aquimaris</name>
    <dbReference type="NCBI Taxonomy" id="2518994"/>
    <lineage>
        <taxon>Bacteria</taxon>
        <taxon>Pseudomonadati</taxon>
        <taxon>Pseudomonadota</taxon>
        <taxon>Gammaproteobacteria</taxon>
        <taxon>Cellvibrionales</taxon>
        <taxon>Halieaceae</taxon>
        <taxon>Candidatus Paraluminiphilus</taxon>
    </lineage>
</organism>
<protein>
    <recommendedName>
        <fullName evidence="4">DUF4178 domain-containing protein</fullName>
    </recommendedName>
</protein>
<keyword evidence="1" id="KW-1133">Transmembrane helix</keyword>
<name>A0ABY6Q3J4_9GAMM</name>
<dbReference type="RefSeq" id="WP_279242219.1">
    <property type="nucleotide sequence ID" value="NZ_CP036501.1"/>
</dbReference>
<keyword evidence="1" id="KW-0812">Transmembrane</keyword>
<proteinExistence type="predicted"/>
<dbReference type="EMBL" id="CP036501">
    <property type="protein sequence ID" value="UZP73435.1"/>
    <property type="molecule type" value="Genomic_DNA"/>
</dbReference>
<evidence type="ECO:0000313" key="2">
    <source>
        <dbReference type="EMBL" id="UZP73435.1"/>
    </source>
</evidence>
<evidence type="ECO:0000313" key="3">
    <source>
        <dbReference type="Proteomes" id="UP001317963"/>
    </source>
</evidence>
<keyword evidence="1" id="KW-0472">Membrane</keyword>
<gene>
    <name evidence="2" type="ORF">E0F26_01210</name>
</gene>
<feature type="transmembrane region" description="Helical" evidence="1">
    <location>
        <begin position="157"/>
        <end position="175"/>
    </location>
</feature>
<sequence>MDWSQDLGGIKLGMRRESEAPEDIVLEFDIQDRALLKDKPVLKIDVVTQRLEEKWQGLIFKGGNKATKTIFKGTLPIDTPRQTFEIKNQPFYDFKGKEIESFCIAKLSHAGATGEQRVPNALPYPVSNLNDATGIVDPKDTFDSSANFARLTKQTRINTYLLQLLLAGLAAWTLHWGISGEIWEWGGGKSKGDPVMLWIFALVLMVGGIYKVRQKALSKYISIDKSKTSRLKLEPGKTYSLAEVMDGEVEIDIEDALFRIVCCNRERYQYLMTQSRSRDWISMHRDFNGHVIYERKVSRIAAGSRLADYLPKQHDISFDVMFRNLYPQALVSKNYGVSIYWEIQVIHDELVDLEIPIAGIDRDWPFEHFA</sequence>
<evidence type="ECO:0000256" key="1">
    <source>
        <dbReference type="SAM" id="Phobius"/>
    </source>
</evidence>
<evidence type="ECO:0008006" key="4">
    <source>
        <dbReference type="Google" id="ProtNLM"/>
    </source>
</evidence>
<dbReference type="Proteomes" id="UP001317963">
    <property type="component" value="Chromosome"/>
</dbReference>
<keyword evidence="3" id="KW-1185">Reference proteome</keyword>
<reference evidence="2 3" key="1">
    <citation type="submission" date="2019-02" db="EMBL/GenBank/DDBJ databases">
        <title>Halieaceae_genomes.</title>
        <authorList>
            <person name="Li S.-H."/>
        </authorList>
    </citation>
    <scope>NUCLEOTIDE SEQUENCE [LARGE SCALE GENOMIC DNA]</scope>
    <source>
        <strain evidence="2 3">JH123</strain>
    </source>
</reference>